<accession>A0ABP3KQW5</accession>
<evidence type="ECO:0008006" key="4">
    <source>
        <dbReference type="Google" id="ProtNLM"/>
    </source>
</evidence>
<dbReference type="InterPro" id="IPR025622">
    <property type="entry name" value="YqzE"/>
</dbReference>
<proteinExistence type="predicted"/>
<dbReference type="Proteomes" id="UP001500880">
    <property type="component" value="Unassembled WGS sequence"/>
</dbReference>
<protein>
    <recommendedName>
        <fullName evidence="4">YqzE-like protein</fullName>
    </recommendedName>
</protein>
<feature type="region of interest" description="Disordered" evidence="1">
    <location>
        <begin position="17"/>
        <end position="43"/>
    </location>
</feature>
<evidence type="ECO:0000313" key="3">
    <source>
        <dbReference type="Proteomes" id="UP001500880"/>
    </source>
</evidence>
<name>A0ABP3KQW5_9BACI</name>
<evidence type="ECO:0000256" key="1">
    <source>
        <dbReference type="SAM" id="MobiDB-lite"/>
    </source>
</evidence>
<gene>
    <name evidence="2" type="ORF">GCM10008986_03910</name>
</gene>
<dbReference type="EMBL" id="BAAADO010000001">
    <property type="protein sequence ID" value="GAA0482262.1"/>
    <property type="molecule type" value="Genomic_DNA"/>
</dbReference>
<comment type="caution">
    <text evidence="2">The sequence shown here is derived from an EMBL/GenBank/DDBJ whole genome shotgun (WGS) entry which is preliminary data.</text>
</comment>
<organism evidence="2 3">
    <name type="scientific">Salinibacillus aidingensis</name>
    <dbReference type="NCBI Taxonomy" id="237684"/>
    <lineage>
        <taxon>Bacteria</taxon>
        <taxon>Bacillati</taxon>
        <taxon>Bacillota</taxon>
        <taxon>Bacilli</taxon>
        <taxon>Bacillales</taxon>
        <taxon>Bacillaceae</taxon>
        <taxon>Salinibacillus</taxon>
    </lineage>
</organism>
<keyword evidence="3" id="KW-1185">Reference proteome</keyword>
<reference evidence="3" key="1">
    <citation type="journal article" date="2019" name="Int. J. Syst. Evol. Microbiol.">
        <title>The Global Catalogue of Microorganisms (GCM) 10K type strain sequencing project: providing services to taxonomists for standard genome sequencing and annotation.</title>
        <authorList>
            <consortium name="The Broad Institute Genomics Platform"/>
            <consortium name="The Broad Institute Genome Sequencing Center for Infectious Disease"/>
            <person name="Wu L."/>
            <person name="Ma J."/>
        </authorList>
    </citation>
    <scope>NUCLEOTIDE SEQUENCE [LARGE SCALE GENOMIC DNA]</scope>
    <source>
        <strain evidence="3">JCM 12389</strain>
    </source>
</reference>
<sequence length="62" mass="7567">MSGNEIVKYMTQELTKYMQLPKDEREQRKSRRKNEKSSRSSRYFGMLPAAFKMFWDGKRKKQ</sequence>
<dbReference type="RefSeq" id="WP_343836947.1">
    <property type="nucleotide sequence ID" value="NZ_BAAADO010000001.1"/>
</dbReference>
<dbReference type="Pfam" id="PF14038">
    <property type="entry name" value="YqzE"/>
    <property type="match status" value="1"/>
</dbReference>
<evidence type="ECO:0000313" key="2">
    <source>
        <dbReference type="EMBL" id="GAA0482262.1"/>
    </source>
</evidence>